<evidence type="ECO:0000313" key="13">
    <source>
        <dbReference type="EMBL" id="SAL27521.1"/>
    </source>
</evidence>
<proteinExistence type="predicted"/>
<dbReference type="RefSeq" id="WP_063493193.1">
    <property type="nucleotide sequence ID" value="NZ_FCOC02000005.1"/>
</dbReference>
<evidence type="ECO:0000256" key="6">
    <source>
        <dbReference type="ARBA" id="ARBA00022692"/>
    </source>
</evidence>
<dbReference type="Gene3D" id="1.10.287.130">
    <property type="match status" value="1"/>
</dbReference>
<comment type="catalytic activity">
    <reaction evidence="1">
        <text>ATP + protein L-histidine = ADP + protein N-phospho-L-histidine.</text>
        <dbReference type="EC" id="2.7.13.3"/>
    </reaction>
</comment>
<keyword evidence="5" id="KW-0808">Transferase</keyword>
<evidence type="ECO:0000256" key="8">
    <source>
        <dbReference type="ARBA" id="ARBA00022989"/>
    </source>
</evidence>
<dbReference type="Pfam" id="PF00512">
    <property type="entry name" value="HisKA"/>
    <property type="match status" value="1"/>
</dbReference>
<evidence type="ECO:0000256" key="1">
    <source>
        <dbReference type="ARBA" id="ARBA00000085"/>
    </source>
</evidence>
<organism evidence="13 14">
    <name type="scientific">Caballeronia sordidicola</name>
    <name type="common">Burkholderia sordidicola</name>
    <dbReference type="NCBI Taxonomy" id="196367"/>
    <lineage>
        <taxon>Bacteria</taxon>
        <taxon>Pseudomonadati</taxon>
        <taxon>Pseudomonadota</taxon>
        <taxon>Betaproteobacteria</taxon>
        <taxon>Burkholderiales</taxon>
        <taxon>Burkholderiaceae</taxon>
        <taxon>Caballeronia</taxon>
    </lineage>
</organism>
<dbReference type="Pfam" id="PF02518">
    <property type="entry name" value="HATPase_c"/>
    <property type="match status" value="1"/>
</dbReference>
<evidence type="ECO:0000256" key="9">
    <source>
        <dbReference type="ARBA" id="ARBA00023012"/>
    </source>
</evidence>
<evidence type="ECO:0000256" key="4">
    <source>
        <dbReference type="ARBA" id="ARBA00022553"/>
    </source>
</evidence>
<dbReference type="InterPro" id="IPR036097">
    <property type="entry name" value="HisK_dim/P_sf"/>
</dbReference>
<dbReference type="InterPro" id="IPR050428">
    <property type="entry name" value="TCS_sensor_his_kinase"/>
</dbReference>
<comment type="subcellular location">
    <subcellularLocation>
        <location evidence="2">Membrane</location>
        <topology evidence="2">Multi-pass membrane protein</topology>
    </subcellularLocation>
</comment>
<feature type="transmembrane region" description="Helical" evidence="11">
    <location>
        <begin position="147"/>
        <end position="169"/>
    </location>
</feature>
<dbReference type="PRINTS" id="PR00344">
    <property type="entry name" value="BCTRLSENSOR"/>
</dbReference>
<name>A0A158G6M9_CABSO</name>
<evidence type="ECO:0000256" key="5">
    <source>
        <dbReference type="ARBA" id="ARBA00022679"/>
    </source>
</evidence>
<dbReference type="SMART" id="SM00387">
    <property type="entry name" value="HATPase_c"/>
    <property type="match status" value="1"/>
</dbReference>
<dbReference type="GO" id="GO:0005886">
    <property type="term" value="C:plasma membrane"/>
    <property type="evidence" value="ECO:0007669"/>
    <property type="project" value="TreeGrafter"/>
</dbReference>
<evidence type="ECO:0000256" key="3">
    <source>
        <dbReference type="ARBA" id="ARBA00012438"/>
    </source>
</evidence>
<evidence type="ECO:0000256" key="7">
    <source>
        <dbReference type="ARBA" id="ARBA00022777"/>
    </source>
</evidence>
<dbReference type="SUPFAM" id="SSF47384">
    <property type="entry name" value="Homodimeric domain of signal transducing histidine kinase"/>
    <property type="match status" value="1"/>
</dbReference>
<dbReference type="PANTHER" id="PTHR45436:SF15">
    <property type="entry name" value="SENSOR HISTIDINE KINASE CUSS"/>
    <property type="match status" value="1"/>
</dbReference>
<dbReference type="InterPro" id="IPR036890">
    <property type="entry name" value="HATPase_C_sf"/>
</dbReference>
<dbReference type="Proteomes" id="UP000054893">
    <property type="component" value="Unassembled WGS sequence"/>
</dbReference>
<dbReference type="Gene3D" id="3.30.565.10">
    <property type="entry name" value="Histidine kinase-like ATPase, C-terminal domain"/>
    <property type="match status" value="1"/>
</dbReference>
<dbReference type="GO" id="GO:0000155">
    <property type="term" value="F:phosphorelay sensor kinase activity"/>
    <property type="evidence" value="ECO:0007669"/>
    <property type="project" value="InterPro"/>
</dbReference>
<keyword evidence="6 11" id="KW-0812">Transmembrane</keyword>
<dbReference type="CDD" id="cd00082">
    <property type="entry name" value="HisKA"/>
    <property type="match status" value="1"/>
</dbReference>
<dbReference type="InterPro" id="IPR003661">
    <property type="entry name" value="HisK_dim/P_dom"/>
</dbReference>
<dbReference type="SUPFAM" id="SSF55874">
    <property type="entry name" value="ATPase domain of HSP90 chaperone/DNA topoisomerase II/histidine kinase"/>
    <property type="match status" value="1"/>
</dbReference>
<dbReference type="InterPro" id="IPR004358">
    <property type="entry name" value="Sig_transdc_His_kin-like_C"/>
</dbReference>
<dbReference type="EMBL" id="FCOC02000005">
    <property type="protein sequence ID" value="SAL27521.1"/>
    <property type="molecule type" value="Genomic_DNA"/>
</dbReference>
<evidence type="ECO:0000256" key="11">
    <source>
        <dbReference type="SAM" id="Phobius"/>
    </source>
</evidence>
<evidence type="ECO:0000259" key="12">
    <source>
        <dbReference type="PROSITE" id="PS50109"/>
    </source>
</evidence>
<dbReference type="PANTHER" id="PTHR45436">
    <property type="entry name" value="SENSOR HISTIDINE KINASE YKOH"/>
    <property type="match status" value="1"/>
</dbReference>
<dbReference type="OrthoDB" id="8554694at2"/>
<keyword evidence="8 11" id="KW-1133">Transmembrane helix</keyword>
<keyword evidence="10 11" id="KW-0472">Membrane</keyword>
<keyword evidence="9" id="KW-0902">Two-component regulatory system</keyword>
<keyword evidence="4" id="KW-0597">Phosphoprotein</keyword>
<evidence type="ECO:0000256" key="2">
    <source>
        <dbReference type="ARBA" id="ARBA00004141"/>
    </source>
</evidence>
<dbReference type="InterPro" id="IPR003594">
    <property type="entry name" value="HATPase_dom"/>
</dbReference>
<gene>
    <name evidence="13" type="ORF">AWB64_02277</name>
</gene>
<dbReference type="InterPro" id="IPR005467">
    <property type="entry name" value="His_kinase_dom"/>
</dbReference>
<evidence type="ECO:0000256" key="10">
    <source>
        <dbReference type="ARBA" id="ARBA00023136"/>
    </source>
</evidence>
<dbReference type="SMART" id="SM00388">
    <property type="entry name" value="HisKA"/>
    <property type="match status" value="1"/>
</dbReference>
<dbReference type="AlphaFoldDB" id="A0A158G6M9"/>
<dbReference type="PROSITE" id="PS50109">
    <property type="entry name" value="HIS_KIN"/>
    <property type="match status" value="1"/>
</dbReference>
<keyword evidence="7 13" id="KW-0418">Kinase</keyword>
<evidence type="ECO:0000313" key="14">
    <source>
        <dbReference type="Proteomes" id="UP000054893"/>
    </source>
</evidence>
<dbReference type="EC" id="2.7.13.3" evidence="3"/>
<protein>
    <recommendedName>
        <fullName evidence="3">histidine kinase</fullName>
        <ecNumber evidence="3">2.7.13.3</ecNumber>
    </recommendedName>
</protein>
<sequence length="463" mass="50688">MDGVKKRTRRSLQMRLSMWLALAVLLSAVAAGIFSFSAAFDEANDVQDGQLEEIASLLTADNLDVMETGSRRYVPTREPEAKVVVQRLGDAGGAALLHLPAHLADGIQTRVLDGREWRIVVRTLAADSRVAIAQQTSDRDEIAINSAIATLVPFAVLAPLLVCVVFLLVRRMFRPLVKLAAELDARSDHDLSRITGADDMRLPAEIMPFLVANNRLFSRVLDAMAMQRRFVADAAHELRSPLTVLTLQAERLSLSDMSAEARERFIALRAGLARARALIEQLLTLARMQDETVAQVQSVSIGRVLRLVLEELMPLAESRQLDIGMVEELDAQVPAGETDLTILLKNLVDNAIRYTPHGGRIDISMTRDAEFLHVHIDDTGPGIAPDERERVFDRFYRVLGTGQTGSGLGLAIVQTIATRIGARVQLGDARWPDHHSGLRVTVSFSNRSLARPSVSNPAGVGAD</sequence>
<accession>A0A158G6M9</accession>
<feature type="domain" description="Histidine kinase" evidence="12">
    <location>
        <begin position="233"/>
        <end position="448"/>
    </location>
</feature>
<reference evidence="13 14" key="1">
    <citation type="submission" date="2016-01" db="EMBL/GenBank/DDBJ databases">
        <authorList>
            <person name="Oliw E.H."/>
        </authorList>
    </citation>
    <scope>NUCLEOTIDE SEQUENCE [LARGE SCALE GENOMIC DNA]</scope>
    <source>
        <strain evidence="13">LMG 22029</strain>
    </source>
</reference>